<accession>A0ACD5XGW9</accession>
<evidence type="ECO:0000313" key="1">
    <source>
        <dbReference type="EnsemblPlants" id="AVESA.00010b.r2.4DG0792980.1.CDS"/>
    </source>
</evidence>
<dbReference type="Proteomes" id="UP001732700">
    <property type="component" value="Chromosome 4D"/>
</dbReference>
<organism evidence="1 2">
    <name type="scientific">Avena sativa</name>
    <name type="common">Oat</name>
    <dbReference type="NCBI Taxonomy" id="4498"/>
    <lineage>
        <taxon>Eukaryota</taxon>
        <taxon>Viridiplantae</taxon>
        <taxon>Streptophyta</taxon>
        <taxon>Embryophyta</taxon>
        <taxon>Tracheophyta</taxon>
        <taxon>Spermatophyta</taxon>
        <taxon>Magnoliopsida</taxon>
        <taxon>Liliopsida</taxon>
        <taxon>Poales</taxon>
        <taxon>Poaceae</taxon>
        <taxon>BOP clade</taxon>
        <taxon>Pooideae</taxon>
        <taxon>Poodae</taxon>
        <taxon>Poeae</taxon>
        <taxon>Poeae Chloroplast Group 1 (Aveneae type)</taxon>
        <taxon>Aveninae</taxon>
        <taxon>Avena</taxon>
    </lineage>
</organism>
<reference evidence="1" key="1">
    <citation type="submission" date="2021-05" db="EMBL/GenBank/DDBJ databases">
        <authorList>
            <person name="Scholz U."/>
            <person name="Mascher M."/>
            <person name="Fiebig A."/>
        </authorList>
    </citation>
    <scope>NUCLEOTIDE SEQUENCE [LARGE SCALE GENOMIC DNA]</scope>
</reference>
<sequence>MAVTVMAAAVLALLLLSSSGPLGPRLLCASPQEPVGLTLLDCATEKGAVCLDGTPAGYHLQRGAGSGSRSWLIHLEGGAWCSTVERCSNRTKSMLGSSNFMKPIQFAGSGILDSDQQLNPDFYNWNKVYVRYCDGASFSGDSEGRAQDGSTLHFRGLHIYEAVIDELMGKGLANATQALLTGCSAGGLATLLHCDDFSARFPREASVKCLADAGFFLDEKDISGERSFRSVYEGVVQLQNVREVLSKDCLANKDPTECFYPAELIKSIHTPVFILNSGYGTFLYQAHLILIIRG</sequence>
<name>A0ACD5XGW9_AVESA</name>
<keyword evidence="2" id="KW-1185">Reference proteome</keyword>
<protein>
    <submittedName>
        <fullName evidence="1">Uncharacterized protein</fullName>
    </submittedName>
</protein>
<dbReference type="EnsemblPlants" id="AVESA.00010b.r2.4DG0792980.1">
    <property type="protein sequence ID" value="AVESA.00010b.r2.4DG0792980.1.CDS"/>
    <property type="gene ID" value="AVESA.00010b.r2.4DG0792980"/>
</dbReference>
<proteinExistence type="predicted"/>
<reference evidence="1" key="2">
    <citation type="submission" date="2025-09" db="UniProtKB">
        <authorList>
            <consortium name="EnsemblPlants"/>
        </authorList>
    </citation>
    <scope>IDENTIFICATION</scope>
</reference>
<evidence type="ECO:0000313" key="2">
    <source>
        <dbReference type="Proteomes" id="UP001732700"/>
    </source>
</evidence>